<organism evidence="7 8">
    <name type="scientific">Plectosphaerella plurivora</name>
    <dbReference type="NCBI Taxonomy" id="936078"/>
    <lineage>
        <taxon>Eukaryota</taxon>
        <taxon>Fungi</taxon>
        <taxon>Dikarya</taxon>
        <taxon>Ascomycota</taxon>
        <taxon>Pezizomycotina</taxon>
        <taxon>Sordariomycetes</taxon>
        <taxon>Hypocreomycetidae</taxon>
        <taxon>Glomerellales</taxon>
        <taxon>Plectosphaerellaceae</taxon>
        <taxon>Plectosphaerella</taxon>
    </lineage>
</organism>
<feature type="transmembrane region" description="Helical" evidence="6">
    <location>
        <begin position="210"/>
        <end position="237"/>
    </location>
</feature>
<evidence type="ECO:0000256" key="2">
    <source>
        <dbReference type="ARBA" id="ARBA00022692"/>
    </source>
</evidence>
<gene>
    <name evidence="7" type="ORF">F5X68DRAFT_177813</name>
</gene>
<accession>A0A9P9A656</accession>
<feature type="transmembrane region" description="Helical" evidence="6">
    <location>
        <begin position="137"/>
        <end position="156"/>
    </location>
</feature>
<protein>
    <submittedName>
        <fullName evidence="7">RTA1 like protein-domain-containing protein</fullName>
    </submittedName>
</protein>
<evidence type="ECO:0000256" key="4">
    <source>
        <dbReference type="ARBA" id="ARBA00023136"/>
    </source>
</evidence>
<keyword evidence="3 6" id="KW-1133">Transmembrane helix</keyword>
<proteinExistence type="predicted"/>
<feature type="compositionally biased region" description="Basic and acidic residues" evidence="5">
    <location>
        <begin position="306"/>
        <end position="315"/>
    </location>
</feature>
<feature type="transmembrane region" description="Helical" evidence="6">
    <location>
        <begin position="93"/>
        <end position="116"/>
    </location>
</feature>
<dbReference type="EMBL" id="JAGSXJ010000042">
    <property type="protein sequence ID" value="KAH6663590.1"/>
    <property type="molecule type" value="Genomic_DNA"/>
</dbReference>
<comment type="caution">
    <text evidence="7">The sequence shown here is derived from an EMBL/GenBank/DDBJ whole genome shotgun (WGS) entry which is preliminary data.</text>
</comment>
<dbReference type="OrthoDB" id="3358017at2759"/>
<dbReference type="Proteomes" id="UP000770015">
    <property type="component" value="Unassembled WGS sequence"/>
</dbReference>
<feature type="transmembrane region" description="Helical" evidence="6">
    <location>
        <begin position="252"/>
        <end position="272"/>
    </location>
</feature>
<evidence type="ECO:0000256" key="6">
    <source>
        <dbReference type="SAM" id="Phobius"/>
    </source>
</evidence>
<dbReference type="PANTHER" id="PTHR31465">
    <property type="entry name" value="PROTEIN RTA1-RELATED"/>
    <property type="match status" value="1"/>
</dbReference>
<dbReference type="GO" id="GO:0016020">
    <property type="term" value="C:membrane"/>
    <property type="evidence" value="ECO:0007669"/>
    <property type="project" value="UniProtKB-SubCell"/>
</dbReference>
<reference evidence="7" key="1">
    <citation type="journal article" date="2021" name="Nat. Commun.">
        <title>Genetic determinants of endophytism in the Arabidopsis root mycobiome.</title>
        <authorList>
            <person name="Mesny F."/>
            <person name="Miyauchi S."/>
            <person name="Thiergart T."/>
            <person name="Pickel B."/>
            <person name="Atanasova L."/>
            <person name="Karlsson M."/>
            <person name="Huettel B."/>
            <person name="Barry K.W."/>
            <person name="Haridas S."/>
            <person name="Chen C."/>
            <person name="Bauer D."/>
            <person name="Andreopoulos W."/>
            <person name="Pangilinan J."/>
            <person name="LaButti K."/>
            <person name="Riley R."/>
            <person name="Lipzen A."/>
            <person name="Clum A."/>
            <person name="Drula E."/>
            <person name="Henrissat B."/>
            <person name="Kohler A."/>
            <person name="Grigoriev I.V."/>
            <person name="Martin F.M."/>
            <person name="Hacquard S."/>
        </authorList>
    </citation>
    <scope>NUCLEOTIDE SEQUENCE</scope>
    <source>
        <strain evidence="7">MPI-SDFR-AT-0117</strain>
    </source>
</reference>
<name>A0A9P9A656_9PEZI</name>
<dbReference type="Pfam" id="PF04479">
    <property type="entry name" value="RTA1"/>
    <property type="match status" value="1"/>
</dbReference>
<feature type="transmembrane region" description="Helical" evidence="6">
    <location>
        <begin position="176"/>
        <end position="198"/>
    </location>
</feature>
<keyword evidence="2 6" id="KW-0812">Transmembrane</keyword>
<dbReference type="InterPro" id="IPR007568">
    <property type="entry name" value="RTA1"/>
</dbReference>
<sequence>MTEMQSIWSYDPNFPLAITGTILYGILTIIIGYQTIFLYRSWFFLPVVFGAVIEVVGYAMRAYSTQNQMEIVCIPAQWPPVPNSDTMGHSAPFAVTLSLVVLAPVFVAAGNFLLVGRLVRAVLPPSRHTIFGLPARFITRFFVTCDVMAFCIQGSGSGTATGSNWMGPAGAIGVNIIIAGLVFQFVAFSAYMCVFVRFHMTARKAAVQDAAVGWMNVVMSVYISSSMIMIRCIYRVAEFAEGMEGYAFKNEWMFWVFECIPMLIAIGVFCWWHPSRYLGRDGAKGMITNKSGESTEGSELAQQTQEYERMGSPRA</sequence>
<feature type="compositionally biased region" description="Polar residues" evidence="5">
    <location>
        <begin position="288"/>
        <end position="305"/>
    </location>
</feature>
<dbReference type="AlphaFoldDB" id="A0A9P9A656"/>
<dbReference type="PANTHER" id="PTHR31465:SF32">
    <property type="entry name" value="DOMAIN PROTEIN, PUTATIVE-RELATED"/>
    <property type="match status" value="1"/>
</dbReference>
<feature type="transmembrane region" description="Helical" evidence="6">
    <location>
        <begin position="42"/>
        <end position="60"/>
    </location>
</feature>
<evidence type="ECO:0000256" key="1">
    <source>
        <dbReference type="ARBA" id="ARBA00004141"/>
    </source>
</evidence>
<evidence type="ECO:0000256" key="3">
    <source>
        <dbReference type="ARBA" id="ARBA00022989"/>
    </source>
</evidence>
<keyword evidence="4 6" id="KW-0472">Membrane</keyword>
<comment type="subcellular location">
    <subcellularLocation>
        <location evidence="1">Membrane</location>
        <topology evidence="1">Multi-pass membrane protein</topology>
    </subcellularLocation>
</comment>
<feature type="region of interest" description="Disordered" evidence="5">
    <location>
        <begin position="288"/>
        <end position="315"/>
    </location>
</feature>
<keyword evidence="8" id="KW-1185">Reference proteome</keyword>
<evidence type="ECO:0000256" key="5">
    <source>
        <dbReference type="SAM" id="MobiDB-lite"/>
    </source>
</evidence>
<evidence type="ECO:0000313" key="7">
    <source>
        <dbReference type="EMBL" id="KAH6663590.1"/>
    </source>
</evidence>
<feature type="transmembrane region" description="Helical" evidence="6">
    <location>
        <begin position="14"/>
        <end position="33"/>
    </location>
</feature>
<evidence type="ECO:0000313" key="8">
    <source>
        <dbReference type="Proteomes" id="UP000770015"/>
    </source>
</evidence>